<dbReference type="EMBL" id="FOQG01000018">
    <property type="protein sequence ID" value="SFJ08567.1"/>
    <property type="molecule type" value="Genomic_DNA"/>
</dbReference>
<dbReference type="Proteomes" id="UP000198649">
    <property type="component" value="Unassembled WGS sequence"/>
</dbReference>
<keyword evidence="1" id="KW-1133">Transmembrane helix</keyword>
<dbReference type="STRING" id="1005945.SAMN05216561_1183"/>
<evidence type="ECO:0000256" key="1">
    <source>
        <dbReference type="SAM" id="Phobius"/>
    </source>
</evidence>
<dbReference type="RefSeq" id="WP_091116291.1">
    <property type="nucleotide sequence ID" value="NZ_BKAF01000022.1"/>
</dbReference>
<gene>
    <name evidence="2" type="ORF">SAMN05216561_1183</name>
</gene>
<keyword evidence="1" id="KW-0472">Membrane</keyword>
<keyword evidence="3" id="KW-1185">Reference proteome</keyword>
<reference evidence="2 3" key="1">
    <citation type="submission" date="2016-10" db="EMBL/GenBank/DDBJ databases">
        <authorList>
            <person name="de Groot N.N."/>
        </authorList>
    </citation>
    <scope>NUCLEOTIDE SEQUENCE [LARGE SCALE GENOMIC DNA]</scope>
    <source>
        <strain evidence="2 3">CGMCC 1.11156</strain>
    </source>
</reference>
<evidence type="ECO:0000313" key="3">
    <source>
        <dbReference type="Proteomes" id="UP000198649"/>
    </source>
</evidence>
<keyword evidence="1" id="KW-0812">Transmembrane</keyword>
<sequence length="60" mass="6071">MSDPRPAPRTVASYTERHRGWSLTGTVLGLLLAGSVLGGGAGLAATHVISLALDQISSSP</sequence>
<name>A0A1I3NHB9_9ACTN</name>
<protein>
    <submittedName>
        <fullName evidence="2">Uncharacterized protein</fullName>
    </submittedName>
</protein>
<accession>A0A1I3NHB9</accession>
<evidence type="ECO:0000313" key="2">
    <source>
        <dbReference type="EMBL" id="SFJ08567.1"/>
    </source>
</evidence>
<dbReference type="AlphaFoldDB" id="A0A1I3NHB9"/>
<feature type="transmembrane region" description="Helical" evidence="1">
    <location>
        <begin position="27"/>
        <end position="53"/>
    </location>
</feature>
<proteinExistence type="predicted"/>
<organism evidence="2 3">
    <name type="scientific">Nocardioides psychrotolerans</name>
    <dbReference type="NCBI Taxonomy" id="1005945"/>
    <lineage>
        <taxon>Bacteria</taxon>
        <taxon>Bacillati</taxon>
        <taxon>Actinomycetota</taxon>
        <taxon>Actinomycetes</taxon>
        <taxon>Propionibacteriales</taxon>
        <taxon>Nocardioidaceae</taxon>
        <taxon>Nocardioides</taxon>
    </lineage>
</organism>